<reference evidence="1 2" key="1">
    <citation type="submission" date="2019-06" db="EMBL/GenBank/DDBJ databases">
        <title>Persicimonas caeni gen. nov., sp. nov., a predatory bacterium isolated from solar saltern.</title>
        <authorList>
            <person name="Wang S."/>
        </authorList>
    </citation>
    <scope>NUCLEOTIDE SEQUENCE [LARGE SCALE GENOMIC DNA]</scope>
    <source>
        <strain evidence="1 2">YN101</strain>
    </source>
</reference>
<organism evidence="1 2">
    <name type="scientific">Persicimonas caeni</name>
    <dbReference type="NCBI Taxonomy" id="2292766"/>
    <lineage>
        <taxon>Bacteria</taxon>
        <taxon>Deltaproteobacteria</taxon>
        <taxon>Bradymonadales</taxon>
        <taxon>Bradymonadaceae</taxon>
        <taxon>Persicimonas</taxon>
    </lineage>
</organism>
<dbReference type="AlphaFoldDB" id="A0A4Y6PSC5"/>
<accession>A0A5B8Y3V1</accession>
<evidence type="ECO:0000313" key="1">
    <source>
        <dbReference type="EMBL" id="QDG51133.1"/>
    </source>
</evidence>
<dbReference type="EMBL" id="CP041186">
    <property type="protein sequence ID" value="QDG51133.1"/>
    <property type="molecule type" value="Genomic_DNA"/>
</dbReference>
<proteinExistence type="predicted"/>
<keyword evidence="2" id="KW-1185">Reference proteome</keyword>
<accession>A0A4Y6PSC5</accession>
<gene>
    <name evidence="1" type="ORF">FIV42_10415</name>
</gene>
<evidence type="ECO:0000313" key="2">
    <source>
        <dbReference type="Proteomes" id="UP000315995"/>
    </source>
</evidence>
<dbReference type="Proteomes" id="UP000315995">
    <property type="component" value="Chromosome"/>
</dbReference>
<name>A0A4Y6PSC5_PERCE</name>
<protein>
    <recommendedName>
        <fullName evidence="3">SMI1/KNR4 family protein</fullName>
    </recommendedName>
</protein>
<evidence type="ECO:0008006" key="3">
    <source>
        <dbReference type="Google" id="ProtNLM"/>
    </source>
</evidence>
<dbReference type="RefSeq" id="WP_141197618.1">
    <property type="nucleotide sequence ID" value="NZ_CP041186.1"/>
</dbReference>
<sequence length="147" mass="16069">MTTEAIKDEMRRIFGDLEDIEIYDDEMPLLASGDVPDDIVALVTCFEEDKYFNGEELTGSLHQMLYGAWGFDETNGDFGMLADMIESGGVPEGTYEIGEHLVVDSTGAFGTGEPGAVYVVSSDYALDDPKHLGDSILDFLEQIDPVV</sequence>